<proteinExistence type="predicted"/>
<accession>A0ACC5R855</accession>
<reference evidence="1" key="1">
    <citation type="submission" date="2021-01" db="EMBL/GenBank/DDBJ databases">
        <authorList>
            <person name="Sun Q."/>
        </authorList>
    </citation>
    <scope>NUCLEOTIDE SEQUENCE</scope>
    <source>
        <strain evidence="1">YIM B02566</strain>
    </source>
</reference>
<protein>
    <submittedName>
        <fullName evidence="1">Aminotransferase class V-fold PLP-dependent enzyme</fullName>
    </submittedName>
</protein>
<comment type="caution">
    <text evidence="1">The sequence shown here is derived from an EMBL/GenBank/DDBJ whole genome shotgun (WGS) entry which is preliminary data.</text>
</comment>
<evidence type="ECO:0000313" key="1">
    <source>
        <dbReference type="EMBL" id="MBK1868686.1"/>
    </source>
</evidence>
<dbReference type="EMBL" id="JAENHL010000007">
    <property type="protein sequence ID" value="MBK1868686.1"/>
    <property type="molecule type" value="Genomic_DNA"/>
</dbReference>
<keyword evidence="1" id="KW-0032">Aminotransferase</keyword>
<gene>
    <name evidence="1" type="ORF">JHL16_20185</name>
</gene>
<organism evidence="1 2">
    <name type="scientific">Taklimakanibacter albus</name>
    <dbReference type="NCBI Taxonomy" id="2800327"/>
    <lineage>
        <taxon>Bacteria</taxon>
        <taxon>Pseudomonadati</taxon>
        <taxon>Pseudomonadota</taxon>
        <taxon>Alphaproteobacteria</taxon>
        <taxon>Hyphomicrobiales</taxon>
        <taxon>Aestuariivirgaceae</taxon>
        <taxon>Taklimakanibacter</taxon>
    </lineage>
</organism>
<sequence length="416" mass="44201">MAASTMTSSQPLADQGATAPGVVGATALQHARREFAGAPLYADCASQGLLSIAALEAAVVEMEYQTKGEQRHAARAEIFQNVRSLFAQLIGAEADEIAITRNVSEGLNAILHGFPWAQGDNVIVCPGIEHQAALACVLGLRSRGIEIRSAVAADGVRLDFTALELLVDTSTRMIVVSHVSFLPGLCCNLEDLSLRCRERGIFLLVDAAQSAGLLEIDVRKSPVGALCAPSGKGLLGLPGCGFLYCSQQWSERIRPIYISSTGLANQLLHVQTLADGVTFAAGSARFHLGTPNWVSLASLQVALTQLIAVGPRIIEMHVIGLARALSKAFQTLGYSVRAGTPGEARSHIVSLGMRSDIADNQLVDEKLSSLALALKRGGVRFSVRRGMIRFSFHLYNDLSDVQSIMDISSRGITAGK</sequence>
<keyword evidence="2" id="KW-1185">Reference proteome</keyword>
<dbReference type="Proteomes" id="UP000616151">
    <property type="component" value="Unassembled WGS sequence"/>
</dbReference>
<keyword evidence="1" id="KW-0808">Transferase</keyword>
<name>A0ACC5R855_9HYPH</name>
<evidence type="ECO:0000313" key="2">
    <source>
        <dbReference type="Proteomes" id="UP000616151"/>
    </source>
</evidence>